<dbReference type="InterPro" id="IPR035906">
    <property type="entry name" value="MetI-like_sf"/>
</dbReference>
<keyword evidence="7 8" id="KW-0472">Membrane</keyword>
<dbReference type="PANTHER" id="PTHR43470">
    <property type="entry name" value="PHOSPHATE TRANSPORT SYSTEM PERMEASE PROTEIN PSTA-RELATED"/>
    <property type="match status" value="1"/>
</dbReference>
<protein>
    <recommendedName>
        <fullName evidence="8">Phosphate transport system permease protein PstA</fullName>
    </recommendedName>
</protein>
<feature type="domain" description="ABC transmembrane type-1" evidence="9">
    <location>
        <begin position="58"/>
        <end position="261"/>
    </location>
</feature>
<dbReference type="AlphaFoldDB" id="A0AAW9N080"/>
<feature type="transmembrane region" description="Helical" evidence="8">
    <location>
        <begin position="130"/>
        <end position="153"/>
    </location>
</feature>
<feature type="transmembrane region" description="Helical" evidence="8">
    <location>
        <begin position="104"/>
        <end position="124"/>
    </location>
</feature>
<evidence type="ECO:0000256" key="2">
    <source>
        <dbReference type="ARBA" id="ARBA00007069"/>
    </source>
</evidence>
<dbReference type="Gene3D" id="1.10.3720.10">
    <property type="entry name" value="MetI-like"/>
    <property type="match status" value="1"/>
</dbReference>
<proteinExistence type="inferred from homology"/>
<dbReference type="InterPro" id="IPR005672">
    <property type="entry name" value="Phosphate_PstA"/>
</dbReference>
<comment type="similarity">
    <text evidence="2 8">Belongs to the binding-protein-dependent transport system permease family. CysTW subfamily.</text>
</comment>
<keyword evidence="3" id="KW-0813">Transport</keyword>
<dbReference type="EMBL" id="JAYKOT010000003">
    <property type="protein sequence ID" value="MEB3430207.1"/>
    <property type="molecule type" value="Genomic_DNA"/>
</dbReference>
<dbReference type="GO" id="GO:0005886">
    <property type="term" value="C:plasma membrane"/>
    <property type="evidence" value="ECO:0007669"/>
    <property type="project" value="UniProtKB-SubCell"/>
</dbReference>
<comment type="caution">
    <text evidence="10">The sequence shown here is derived from an EMBL/GenBank/DDBJ whole genome shotgun (WGS) entry which is preliminary data.</text>
</comment>
<gene>
    <name evidence="10" type="primary">pstA</name>
    <name evidence="10" type="ORF">VLK81_09445</name>
</gene>
<name>A0AAW9N080_9FIRM</name>
<keyword evidence="11" id="KW-1185">Reference proteome</keyword>
<dbReference type="Proteomes" id="UP001357733">
    <property type="component" value="Unassembled WGS sequence"/>
</dbReference>
<accession>A0AAW9N080</accession>
<evidence type="ECO:0000313" key="10">
    <source>
        <dbReference type="EMBL" id="MEB3430207.1"/>
    </source>
</evidence>
<dbReference type="SUPFAM" id="SSF161098">
    <property type="entry name" value="MetI-like"/>
    <property type="match status" value="1"/>
</dbReference>
<comment type="subcellular location">
    <subcellularLocation>
        <location evidence="1 8">Cell membrane</location>
        <topology evidence="1 8">Multi-pass membrane protein</topology>
    </subcellularLocation>
</comment>
<evidence type="ECO:0000256" key="3">
    <source>
        <dbReference type="ARBA" id="ARBA00022448"/>
    </source>
</evidence>
<dbReference type="NCBIfam" id="TIGR00974">
    <property type="entry name" value="3a0107s02c"/>
    <property type="match status" value="1"/>
</dbReference>
<dbReference type="PROSITE" id="PS50928">
    <property type="entry name" value="ABC_TM1"/>
    <property type="match status" value="1"/>
</dbReference>
<organism evidence="10 11">
    <name type="scientific">Citroniella saccharovorans</name>
    <dbReference type="NCBI Taxonomy" id="2053367"/>
    <lineage>
        <taxon>Bacteria</taxon>
        <taxon>Bacillati</taxon>
        <taxon>Bacillota</taxon>
        <taxon>Tissierellia</taxon>
        <taxon>Tissierellales</taxon>
        <taxon>Peptoniphilaceae</taxon>
        <taxon>Citroniella</taxon>
    </lineage>
</organism>
<evidence type="ECO:0000256" key="7">
    <source>
        <dbReference type="ARBA" id="ARBA00023136"/>
    </source>
</evidence>
<feature type="transmembrane region" description="Helical" evidence="8">
    <location>
        <begin position="243"/>
        <end position="260"/>
    </location>
</feature>
<feature type="transmembrane region" description="Helical" evidence="8">
    <location>
        <begin position="12"/>
        <end position="35"/>
    </location>
</feature>
<keyword evidence="4 8" id="KW-1003">Cell membrane</keyword>
<evidence type="ECO:0000256" key="6">
    <source>
        <dbReference type="ARBA" id="ARBA00022989"/>
    </source>
</evidence>
<evidence type="ECO:0000313" key="11">
    <source>
        <dbReference type="Proteomes" id="UP001357733"/>
    </source>
</evidence>
<evidence type="ECO:0000256" key="8">
    <source>
        <dbReference type="RuleBase" id="RU363043"/>
    </source>
</evidence>
<keyword evidence="5 8" id="KW-0812">Transmembrane</keyword>
<dbReference type="PANTHER" id="PTHR43470:SF3">
    <property type="entry name" value="PHOSPHATE TRANSPORT SYSTEM PERMEASE PROTEIN PSTA-RELATED"/>
    <property type="match status" value="1"/>
</dbReference>
<evidence type="ECO:0000256" key="4">
    <source>
        <dbReference type="ARBA" id="ARBA00022475"/>
    </source>
</evidence>
<keyword evidence="6 8" id="KW-1133">Transmembrane helix</keyword>
<feature type="transmembrane region" description="Helical" evidence="8">
    <location>
        <begin position="55"/>
        <end position="83"/>
    </location>
</feature>
<reference evidence="10 11" key="1">
    <citation type="submission" date="2024-01" db="EMBL/GenBank/DDBJ databases">
        <title>Complete genome sequence of Citroniella saccharovorans strain M6.X9, isolated from human fecal sample.</title>
        <authorList>
            <person name="Cheng G."/>
            <person name="Westerholm M."/>
            <person name="Schnurer A."/>
        </authorList>
    </citation>
    <scope>NUCLEOTIDE SEQUENCE [LARGE SCALE GENOMIC DNA]</scope>
    <source>
        <strain evidence="10 11">DSM 29873</strain>
    </source>
</reference>
<evidence type="ECO:0000256" key="1">
    <source>
        <dbReference type="ARBA" id="ARBA00004651"/>
    </source>
</evidence>
<dbReference type="GO" id="GO:0005315">
    <property type="term" value="F:phosphate transmembrane transporter activity"/>
    <property type="evidence" value="ECO:0007669"/>
    <property type="project" value="InterPro"/>
</dbReference>
<feature type="transmembrane region" description="Helical" evidence="8">
    <location>
        <begin position="174"/>
        <end position="199"/>
    </location>
</feature>
<dbReference type="RefSeq" id="WP_324620404.1">
    <property type="nucleotide sequence ID" value="NZ_JAYKOT010000003.1"/>
</dbReference>
<dbReference type="InterPro" id="IPR000515">
    <property type="entry name" value="MetI-like"/>
</dbReference>
<evidence type="ECO:0000256" key="5">
    <source>
        <dbReference type="ARBA" id="ARBA00022692"/>
    </source>
</evidence>
<evidence type="ECO:0000259" key="9">
    <source>
        <dbReference type="PROSITE" id="PS50928"/>
    </source>
</evidence>
<dbReference type="Pfam" id="PF00528">
    <property type="entry name" value="BPD_transp_1"/>
    <property type="match status" value="1"/>
</dbReference>
<dbReference type="GO" id="GO:0035435">
    <property type="term" value="P:phosphate ion transmembrane transport"/>
    <property type="evidence" value="ECO:0007669"/>
    <property type="project" value="InterPro"/>
</dbReference>
<sequence>MEKKSRIFKILVNIAAFLTFLILFMVIIDVVIKGIPNLKLDMFSIKYSSENLSMLPAIINTILMVVIALLIAGPIGILTSVYLNEYAKKDNPLIKPVRLTTQTLAGIPSIVYGLFGSIFFVTFLGWKYSLLAGAFTLSIMILPLIIAATEEALKSVPNSLREASFGLGAMNLRTIFKVVIPPAMPGILAGIVLSVGRIVGETAALLYTAGANPTIPKNLLSPARTLAVHMYILSGEARHRKEAYAAGVVLLILVLTINFISTRLAGRIGKEGINE</sequence>
<dbReference type="CDD" id="cd06261">
    <property type="entry name" value="TM_PBP2"/>
    <property type="match status" value="1"/>
</dbReference>